<gene>
    <name evidence="1" type="ORF">BDZ94DRAFT_94740</name>
</gene>
<accession>A0A9P5YDQ2</accession>
<dbReference type="AlphaFoldDB" id="A0A9P5YDQ2"/>
<evidence type="ECO:0000313" key="2">
    <source>
        <dbReference type="Proteomes" id="UP000807353"/>
    </source>
</evidence>
<proteinExistence type="predicted"/>
<sequence>MEMVVDWRRPYEQELLMDITVDVLEFAGSEKLEADSYTCALRSFHRLISLDGTSTQHAICQYCALSTHEYFVKLMSRIVRRISFLTDQNSPEWEIFCLPWNELELSHATSYFSNPMQFSDFSIRLSKLL</sequence>
<keyword evidence="2" id="KW-1185">Reference proteome</keyword>
<protein>
    <submittedName>
        <fullName evidence="1">Uncharacterized protein</fullName>
    </submittedName>
</protein>
<dbReference type="Proteomes" id="UP000807353">
    <property type="component" value="Unassembled WGS sequence"/>
</dbReference>
<organism evidence="1 2">
    <name type="scientific">Collybia nuda</name>
    <dbReference type="NCBI Taxonomy" id="64659"/>
    <lineage>
        <taxon>Eukaryota</taxon>
        <taxon>Fungi</taxon>
        <taxon>Dikarya</taxon>
        <taxon>Basidiomycota</taxon>
        <taxon>Agaricomycotina</taxon>
        <taxon>Agaricomycetes</taxon>
        <taxon>Agaricomycetidae</taxon>
        <taxon>Agaricales</taxon>
        <taxon>Tricholomatineae</taxon>
        <taxon>Clitocybaceae</taxon>
        <taxon>Collybia</taxon>
    </lineage>
</organism>
<comment type="caution">
    <text evidence="1">The sequence shown here is derived from an EMBL/GenBank/DDBJ whole genome shotgun (WGS) entry which is preliminary data.</text>
</comment>
<reference evidence="1" key="1">
    <citation type="submission" date="2020-11" db="EMBL/GenBank/DDBJ databases">
        <authorList>
            <consortium name="DOE Joint Genome Institute"/>
            <person name="Ahrendt S."/>
            <person name="Riley R."/>
            <person name="Andreopoulos W."/>
            <person name="Labutti K."/>
            <person name="Pangilinan J."/>
            <person name="Ruiz-Duenas F.J."/>
            <person name="Barrasa J.M."/>
            <person name="Sanchez-Garcia M."/>
            <person name="Camarero S."/>
            <person name="Miyauchi S."/>
            <person name="Serrano A."/>
            <person name="Linde D."/>
            <person name="Babiker R."/>
            <person name="Drula E."/>
            <person name="Ayuso-Fernandez I."/>
            <person name="Pacheco R."/>
            <person name="Padilla G."/>
            <person name="Ferreira P."/>
            <person name="Barriuso J."/>
            <person name="Kellner H."/>
            <person name="Castanera R."/>
            <person name="Alfaro M."/>
            <person name="Ramirez L."/>
            <person name="Pisabarro A.G."/>
            <person name="Kuo A."/>
            <person name="Tritt A."/>
            <person name="Lipzen A."/>
            <person name="He G."/>
            <person name="Yan M."/>
            <person name="Ng V."/>
            <person name="Cullen D."/>
            <person name="Martin F."/>
            <person name="Rosso M.-N."/>
            <person name="Henrissat B."/>
            <person name="Hibbett D."/>
            <person name="Martinez A.T."/>
            <person name="Grigoriev I.V."/>
        </authorList>
    </citation>
    <scope>NUCLEOTIDE SEQUENCE</scope>
    <source>
        <strain evidence="1">CBS 247.69</strain>
    </source>
</reference>
<name>A0A9P5YDQ2_9AGAR</name>
<dbReference type="EMBL" id="MU150239">
    <property type="protein sequence ID" value="KAF9466978.1"/>
    <property type="molecule type" value="Genomic_DNA"/>
</dbReference>
<evidence type="ECO:0000313" key="1">
    <source>
        <dbReference type="EMBL" id="KAF9466978.1"/>
    </source>
</evidence>